<dbReference type="PRINTS" id="PR00180">
    <property type="entry name" value="CRETINALDHBP"/>
</dbReference>
<dbReference type="AlphaFoldDB" id="A0AAU9U396"/>
<evidence type="ECO:0000313" key="3">
    <source>
        <dbReference type="Proteomes" id="UP001153954"/>
    </source>
</evidence>
<name>A0AAU9U396_EUPED</name>
<dbReference type="InterPro" id="IPR036273">
    <property type="entry name" value="CRAL/TRIO_N_dom_sf"/>
</dbReference>
<sequence length="313" mass="37071">MDFIPKDRILETKPDTLEYIRKQYNLNKPGQMKEAVNILSDWVQKQNHFKKKDFSKHYYESTLIACKGSIERAKSMIDKMCTMRTLLPQFFGNYNLKTDFGNLHKTICVTLLPKQTDDHYRVELIKCNDTDVKSFQFMDYFRSNVILTEYFKVHDYSTRIIIVLDFSGSNIMDYISKLNIVEMKQAMTIYMEGYGMRIKAIHIITTSKLIDTILSIAKKVLNKKVAERVYIRKTIQELYEHIPKHILPREYGGEERPLNELQREWLEALTSEEHVKYMLEINEACTDENYRQKDKFNENFTAMAGTFRLLTID</sequence>
<gene>
    <name evidence="2" type="ORF">EEDITHA_LOCUS9583</name>
</gene>
<dbReference type="PANTHER" id="PTHR10174">
    <property type="entry name" value="ALPHA-TOCOPHEROL TRANSFER PROTEIN-RELATED"/>
    <property type="match status" value="1"/>
</dbReference>
<dbReference type="SUPFAM" id="SSF52087">
    <property type="entry name" value="CRAL/TRIO domain"/>
    <property type="match status" value="1"/>
</dbReference>
<evidence type="ECO:0000259" key="1">
    <source>
        <dbReference type="PROSITE" id="PS50191"/>
    </source>
</evidence>
<proteinExistence type="predicted"/>
<organism evidence="2 3">
    <name type="scientific">Euphydryas editha</name>
    <name type="common">Edith's checkerspot</name>
    <dbReference type="NCBI Taxonomy" id="104508"/>
    <lineage>
        <taxon>Eukaryota</taxon>
        <taxon>Metazoa</taxon>
        <taxon>Ecdysozoa</taxon>
        <taxon>Arthropoda</taxon>
        <taxon>Hexapoda</taxon>
        <taxon>Insecta</taxon>
        <taxon>Pterygota</taxon>
        <taxon>Neoptera</taxon>
        <taxon>Endopterygota</taxon>
        <taxon>Lepidoptera</taxon>
        <taxon>Glossata</taxon>
        <taxon>Ditrysia</taxon>
        <taxon>Papilionoidea</taxon>
        <taxon>Nymphalidae</taxon>
        <taxon>Nymphalinae</taxon>
        <taxon>Euphydryas</taxon>
    </lineage>
</organism>
<dbReference type="PANTHER" id="PTHR10174:SF222">
    <property type="entry name" value="GH10083P-RELATED"/>
    <property type="match status" value="1"/>
</dbReference>
<reference evidence="2" key="1">
    <citation type="submission" date="2022-03" db="EMBL/GenBank/DDBJ databases">
        <authorList>
            <person name="Tunstrom K."/>
        </authorList>
    </citation>
    <scope>NUCLEOTIDE SEQUENCE</scope>
</reference>
<dbReference type="SUPFAM" id="SSF46938">
    <property type="entry name" value="CRAL/TRIO N-terminal domain"/>
    <property type="match status" value="1"/>
</dbReference>
<dbReference type="InterPro" id="IPR001251">
    <property type="entry name" value="CRAL-TRIO_dom"/>
</dbReference>
<dbReference type="GO" id="GO:1902936">
    <property type="term" value="F:phosphatidylinositol bisphosphate binding"/>
    <property type="evidence" value="ECO:0007669"/>
    <property type="project" value="TreeGrafter"/>
</dbReference>
<dbReference type="PROSITE" id="PS50191">
    <property type="entry name" value="CRAL_TRIO"/>
    <property type="match status" value="1"/>
</dbReference>
<dbReference type="Gene3D" id="3.40.525.10">
    <property type="entry name" value="CRAL-TRIO lipid binding domain"/>
    <property type="match status" value="1"/>
</dbReference>
<dbReference type="EMBL" id="CAKOGL010000013">
    <property type="protein sequence ID" value="CAH2093976.1"/>
    <property type="molecule type" value="Genomic_DNA"/>
</dbReference>
<dbReference type="InterPro" id="IPR036865">
    <property type="entry name" value="CRAL-TRIO_dom_sf"/>
</dbReference>
<dbReference type="Pfam" id="PF00650">
    <property type="entry name" value="CRAL_TRIO"/>
    <property type="match status" value="1"/>
</dbReference>
<feature type="domain" description="CRAL-TRIO" evidence="1">
    <location>
        <begin position="139"/>
        <end position="259"/>
    </location>
</feature>
<dbReference type="CDD" id="cd00170">
    <property type="entry name" value="SEC14"/>
    <property type="match status" value="1"/>
</dbReference>
<evidence type="ECO:0000313" key="2">
    <source>
        <dbReference type="EMBL" id="CAH2093976.1"/>
    </source>
</evidence>
<protein>
    <recommendedName>
        <fullName evidence="1">CRAL-TRIO domain-containing protein</fullName>
    </recommendedName>
</protein>
<dbReference type="GO" id="GO:0016020">
    <property type="term" value="C:membrane"/>
    <property type="evidence" value="ECO:0007669"/>
    <property type="project" value="TreeGrafter"/>
</dbReference>
<accession>A0AAU9U396</accession>
<comment type="caution">
    <text evidence="2">The sequence shown here is derived from an EMBL/GenBank/DDBJ whole genome shotgun (WGS) entry which is preliminary data.</text>
</comment>
<dbReference type="Proteomes" id="UP001153954">
    <property type="component" value="Unassembled WGS sequence"/>
</dbReference>
<keyword evidence="3" id="KW-1185">Reference proteome</keyword>